<organism evidence="1">
    <name type="scientific">Anguilla anguilla</name>
    <name type="common">European freshwater eel</name>
    <name type="synonym">Muraena anguilla</name>
    <dbReference type="NCBI Taxonomy" id="7936"/>
    <lineage>
        <taxon>Eukaryota</taxon>
        <taxon>Metazoa</taxon>
        <taxon>Chordata</taxon>
        <taxon>Craniata</taxon>
        <taxon>Vertebrata</taxon>
        <taxon>Euteleostomi</taxon>
        <taxon>Actinopterygii</taxon>
        <taxon>Neopterygii</taxon>
        <taxon>Teleostei</taxon>
        <taxon>Anguilliformes</taxon>
        <taxon>Anguillidae</taxon>
        <taxon>Anguilla</taxon>
    </lineage>
</organism>
<dbReference type="EMBL" id="GBXM01010039">
    <property type="protein sequence ID" value="JAH98538.1"/>
    <property type="molecule type" value="Transcribed_RNA"/>
</dbReference>
<name>A0A0E9XA10_ANGAN</name>
<accession>A0A0E9XA10</accession>
<proteinExistence type="predicted"/>
<reference evidence="1" key="2">
    <citation type="journal article" date="2015" name="Fish Shellfish Immunol.">
        <title>Early steps in the European eel (Anguilla anguilla)-Vibrio vulnificus interaction in the gills: Role of the RtxA13 toxin.</title>
        <authorList>
            <person name="Callol A."/>
            <person name="Pajuelo D."/>
            <person name="Ebbesson L."/>
            <person name="Teles M."/>
            <person name="MacKenzie S."/>
            <person name="Amaro C."/>
        </authorList>
    </citation>
    <scope>NUCLEOTIDE SEQUENCE</scope>
</reference>
<dbReference type="AlphaFoldDB" id="A0A0E9XA10"/>
<evidence type="ECO:0000313" key="1">
    <source>
        <dbReference type="EMBL" id="JAH98538.1"/>
    </source>
</evidence>
<sequence length="17" mass="1967">MPPVKEVWKWPTSGVLL</sequence>
<reference evidence="1" key="1">
    <citation type="submission" date="2014-11" db="EMBL/GenBank/DDBJ databases">
        <authorList>
            <person name="Amaro Gonzalez C."/>
        </authorList>
    </citation>
    <scope>NUCLEOTIDE SEQUENCE</scope>
</reference>
<protein>
    <submittedName>
        <fullName evidence="1">Uncharacterized protein</fullName>
    </submittedName>
</protein>